<evidence type="ECO:0000313" key="1">
    <source>
        <dbReference type="EMBL" id="KKS12212.1"/>
    </source>
</evidence>
<proteinExistence type="predicted"/>
<comment type="caution">
    <text evidence="1">The sequence shown here is derived from an EMBL/GenBank/DDBJ whole genome shotgun (WGS) entry which is preliminary data.</text>
</comment>
<protein>
    <recommendedName>
        <fullName evidence="3">Haem-binding uptake Tiki superfamily ChaN domain-containing protein</fullName>
    </recommendedName>
</protein>
<dbReference type="Proteomes" id="UP000034753">
    <property type="component" value="Unassembled WGS sequence"/>
</dbReference>
<sequence length="233" mass="27348">MTKPDFTIIKNQTFTLIGEMHGVRENLNVLKQLVQFKLHSKLPILLAFEWPKELEREVGLYIKGEADELVWQNWDFVKNGDGRFSKEHLTFLSWLRETNSLLSNDKKIRLTCFDVSAKNWNTRDRRMAKHLLSVVKKRKQVVLVIMGNLHSRNKIFFIDKTKYIPLGSYLPRRQTVGVRLVYLSGSFYNLGLKKFDMSKEIKKLKNFEIKKAESKSGHDYVLHIKEAHATKLL</sequence>
<evidence type="ECO:0000313" key="2">
    <source>
        <dbReference type="Proteomes" id="UP000034753"/>
    </source>
</evidence>
<organism evidence="1 2">
    <name type="scientific">Candidatus Daviesbacteria bacterium GW2011_GWB1_41_5</name>
    <dbReference type="NCBI Taxonomy" id="1618429"/>
    <lineage>
        <taxon>Bacteria</taxon>
        <taxon>Candidatus Daviesiibacteriota</taxon>
    </lineage>
</organism>
<accession>A0A0G0WJL7</accession>
<name>A0A0G0WJL7_9BACT</name>
<gene>
    <name evidence="1" type="ORF">UU67_C0056G0004</name>
</gene>
<dbReference type="AlphaFoldDB" id="A0A0G0WJL7"/>
<evidence type="ECO:0008006" key="3">
    <source>
        <dbReference type="Google" id="ProtNLM"/>
    </source>
</evidence>
<dbReference type="SUPFAM" id="SSF159501">
    <property type="entry name" value="EreA/ChaN-like"/>
    <property type="match status" value="1"/>
</dbReference>
<reference evidence="1 2" key="1">
    <citation type="journal article" date="2015" name="Nature">
        <title>rRNA introns, odd ribosomes, and small enigmatic genomes across a large radiation of phyla.</title>
        <authorList>
            <person name="Brown C.T."/>
            <person name="Hug L.A."/>
            <person name="Thomas B.C."/>
            <person name="Sharon I."/>
            <person name="Castelle C.J."/>
            <person name="Singh A."/>
            <person name="Wilkins M.J."/>
            <person name="Williams K.H."/>
            <person name="Banfield J.F."/>
        </authorList>
    </citation>
    <scope>NUCLEOTIDE SEQUENCE [LARGE SCALE GENOMIC DNA]</scope>
</reference>
<dbReference type="EMBL" id="LCBN01000056">
    <property type="protein sequence ID" value="KKS12212.1"/>
    <property type="molecule type" value="Genomic_DNA"/>
</dbReference>